<sequence>MKNNIRDMYGSDEEGTIAGINPSISKLVLVMQYWGVKTISSHAGFFPGDEEEQEYFSQKSRVGHGGPVAVVCVVWDPPYVVFLATSEQVWRLIDLLAPGWRIDKPEYGLYDTAANEYRLYFTEFKDFEQFIKEQHKKLLATLPDRDDTDMDKSSADRYNSDFEAAPLTPEQFLEKRNRAIEQIFQSIHADILNHDVDEYKRIIDELIW</sequence>
<protein>
    <submittedName>
        <fullName evidence="1">Uncharacterized protein</fullName>
    </submittedName>
</protein>
<dbReference type="EMBL" id="LAZR01000432">
    <property type="protein sequence ID" value="KKN69126.1"/>
    <property type="molecule type" value="Genomic_DNA"/>
</dbReference>
<gene>
    <name evidence="1" type="ORF">LCGC14_0444150</name>
</gene>
<reference evidence="1" key="1">
    <citation type="journal article" date="2015" name="Nature">
        <title>Complex archaea that bridge the gap between prokaryotes and eukaryotes.</title>
        <authorList>
            <person name="Spang A."/>
            <person name="Saw J.H."/>
            <person name="Jorgensen S.L."/>
            <person name="Zaremba-Niedzwiedzka K."/>
            <person name="Martijn J."/>
            <person name="Lind A.E."/>
            <person name="van Eijk R."/>
            <person name="Schleper C."/>
            <person name="Guy L."/>
            <person name="Ettema T.J."/>
        </authorList>
    </citation>
    <scope>NUCLEOTIDE SEQUENCE</scope>
</reference>
<dbReference type="AlphaFoldDB" id="A0A0F9V6F4"/>
<accession>A0A0F9V6F4</accession>
<comment type="caution">
    <text evidence="1">The sequence shown here is derived from an EMBL/GenBank/DDBJ whole genome shotgun (WGS) entry which is preliminary data.</text>
</comment>
<name>A0A0F9V6F4_9ZZZZ</name>
<proteinExistence type="predicted"/>
<evidence type="ECO:0000313" key="1">
    <source>
        <dbReference type="EMBL" id="KKN69126.1"/>
    </source>
</evidence>
<organism evidence="1">
    <name type="scientific">marine sediment metagenome</name>
    <dbReference type="NCBI Taxonomy" id="412755"/>
    <lineage>
        <taxon>unclassified sequences</taxon>
        <taxon>metagenomes</taxon>
        <taxon>ecological metagenomes</taxon>
    </lineage>
</organism>